<dbReference type="InterPro" id="IPR045584">
    <property type="entry name" value="Pilin-like"/>
</dbReference>
<dbReference type="PROSITE" id="PS00409">
    <property type="entry name" value="PROKAR_NTER_METHYL"/>
    <property type="match status" value="1"/>
</dbReference>
<keyword evidence="8" id="KW-1185">Reference proteome</keyword>
<evidence type="ECO:0000256" key="1">
    <source>
        <dbReference type="ARBA" id="ARBA00004167"/>
    </source>
</evidence>
<dbReference type="InterPro" id="IPR012902">
    <property type="entry name" value="N_methyl_site"/>
</dbReference>
<dbReference type="SUPFAM" id="SSF54523">
    <property type="entry name" value="Pili subunits"/>
    <property type="match status" value="1"/>
</dbReference>
<keyword evidence="2" id="KW-0488">Methylation</keyword>
<accession>A0A8T9MXM4</accession>
<evidence type="ECO:0000256" key="3">
    <source>
        <dbReference type="ARBA" id="ARBA00022692"/>
    </source>
</evidence>
<evidence type="ECO:0000313" key="7">
    <source>
        <dbReference type="EMBL" id="UOP05166.1"/>
    </source>
</evidence>
<dbReference type="RefSeq" id="WP_034334123.1">
    <property type="nucleotide sequence ID" value="NZ_CP091521.1"/>
</dbReference>
<name>A0A8T9MXM4_9NEIS</name>
<organism evidence="7 8">
    <name type="scientific">Conchiformibius kuhniae</name>
    <dbReference type="NCBI Taxonomy" id="211502"/>
    <lineage>
        <taxon>Bacteria</taxon>
        <taxon>Pseudomonadati</taxon>
        <taxon>Pseudomonadota</taxon>
        <taxon>Betaproteobacteria</taxon>
        <taxon>Neisseriales</taxon>
        <taxon>Neisseriaceae</taxon>
        <taxon>Conchiformibius</taxon>
    </lineage>
</organism>
<dbReference type="EMBL" id="CP091521">
    <property type="protein sequence ID" value="UOP05166.1"/>
    <property type="molecule type" value="Genomic_DNA"/>
</dbReference>
<reference evidence="7" key="2">
    <citation type="submission" date="2024-09" db="EMBL/GenBank/DDBJ databases">
        <authorList>
            <person name="Veyrier F.J."/>
        </authorList>
    </citation>
    <scope>NUCLEOTIDE SEQUENCE</scope>
    <source>
        <strain evidence="7">17694</strain>
    </source>
</reference>
<reference evidence="7" key="1">
    <citation type="journal article" date="2022" name="Res Sq">
        <title>Evolution of multicellular longitudinally dividing oral cavity symbionts (Neisseriaceae).</title>
        <authorList>
            <person name="Nyongesa S."/>
            <person name="Weber P."/>
            <person name="Bernet E."/>
            <person name="Pullido F."/>
            <person name="Nieckarz M."/>
            <person name="Delaby M."/>
            <person name="Nieves C."/>
            <person name="Viehboeck T."/>
            <person name="Krause N."/>
            <person name="Rivera-Millot A."/>
            <person name="Nakamura A."/>
            <person name="Vischer N."/>
            <person name="VanNieuwenhze M."/>
            <person name="Brun Y."/>
            <person name="Cava F."/>
            <person name="Bulgheresi S."/>
            <person name="Veyrier F."/>
        </authorList>
    </citation>
    <scope>NUCLEOTIDE SEQUENCE</scope>
    <source>
        <strain evidence="7">17694</strain>
    </source>
</reference>
<keyword evidence="3 6" id="KW-0812">Transmembrane</keyword>
<dbReference type="Proteomes" id="UP000831534">
    <property type="component" value="Chromosome"/>
</dbReference>
<proteinExistence type="predicted"/>
<sequence>MNPTVLRRQSGFSLIEMLVVLIILGVIAAFALPMYQDYLEKGQLADAKTAAVKLRQELEAARLARPRAFQTRAQFQAEYDNAKNAAIQGKIKSQYRFTETILPVGNNARPNGFSMEIKPVKTSNKYGLRVTQGGDVLRCPHKNGNLADEAACERF</sequence>
<evidence type="ECO:0000313" key="8">
    <source>
        <dbReference type="Proteomes" id="UP000831534"/>
    </source>
</evidence>
<keyword evidence="4 6" id="KW-1133">Transmembrane helix</keyword>
<gene>
    <name evidence="7" type="ORF">LVJ77_02615</name>
</gene>
<evidence type="ECO:0000256" key="5">
    <source>
        <dbReference type="ARBA" id="ARBA00023136"/>
    </source>
</evidence>
<dbReference type="NCBIfam" id="TIGR02532">
    <property type="entry name" value="IV_pilin_GFxxxE"/>
    <property type="match status" value="1"/>
</dbReference>
<dbReference type="AlphaFoldDB" id="A0A8T9MXM4"/>
<dbReference type="PANTHER" id="PTHR30093">
    <property type="entry name" value="GENERAL SECRETION PATHWAY PROTEIN G"/>
    <property type="match status" value="1"/>
</dbReference>
<dbReference type="Pfam" id="PF07963">
    <property type="entry name" value="N_methyl"/>
    <property type="match status" value="1"/>
</dbReference>
<dbReference type="GO" id="GO:0016020">
    <property type="term" value="C:membrane"/>
    <property type="evidence" value="ECO:0007669"/>
    <property type="project" value="UniProtKB-SubCell"/>
</dbReference>
<protein>
    <submittedName>
        <fullName evidence="7">Type IV pilin protein</fullName>
    </submittedName>
</protein>
<feature type="transmembrane region" description="Helical" evidence="6">
    <location>
        <begin position="12"/>
        <end position="32"/>
    </location>
</feature>
<keyword evidence="5 6" id="KW-0472">Membrane</keyword>
<dbReference type="PANTHER" id="PTHR30093:SF44">
    <property type="entry name" value="TYPE II SECRETION SYSTEM CORE PROTEIN G"/>
    <property type="match status" value="1"/>
</dbReference>
<dbReference type="Gene3D" id="3.30.700.10">
    <property type="entry name" value="Glycoprotein, Type 4 Pilin"/>
    <property type="match status" value="1"/>
</dbReference>
<evidence type="ECO:0000256" key="2">
    <source>
        <dbReference type="ARBA" id="ARBA00022481"/>
    </source>
</evidence>
<evidence type="ECO:0000256" key="4">
    <source>
        <dbReference type="ARBA" id="ARBA00022989"/>
    </source>
</evidence>
<dbReference type="KEGG" id="ckh:LVJ77_02615"/>
<comment type="subcellular location">
    <subcellularLocation>
        <location evidence="1">Membrane</location>
        <topology evidence="1">Single-pass membrane protein</topology>
    </subcellularLocation>
</comment>
<evidence type="ECO:0000256" key="6">
    <source>
        <dbReference type="SAM" id="Phobius"/>
    </source>
</evidence>